<feature type="region of interest" description="Disordered" evidence="1">
    <location>
        <begin position="1007"/>
        <end position="1127"/>
    </location>
</feature>
<organism evidence="2 3">
    <name type="scientific">Letharia columbiana</name>
    <dbReference type="NCBI Taxonomy" id="112416"/>
    <lineage>
        <taxon>Eukaryota</taxon>
        <taxon>Fungi</taxon>
        <taxon>Dikarya</taxon>
        <taxon>Ascomycota</taxon>
        <taxon>Pezizomycotina</taxon>
        <taxon>Lecanoromycetes</taxon>
        <taxon>OSLEUM clade</taxon>
        <taxon>Lecanoromycetidae</taxon>
        <taxon>Lecanorales</taxon>
        <taxon>Lecanorineae</taxon>
        <taxon>Parmeliaceae</taxon>
        <taxon>Letharia</taxon>
    </lineage>
</organism>
<feature type="region of interest" description="Disordered" evidence="1">
    <location>
        <begin position="847"/>
        <end position="883"/>
    </location>
</feature>
<feature type="compositionally biased region" description="Basic and acidic residues" evidence="1">
    <location>
        <begin position="437"/>
        <end position="452"/>
    </location>
</feature>
<keyword evidence="3" id="KW-1185">Reference proteome</keyword>
<sequence length="1285" mass="140677">MEDSSNVHVGPRRLSKPRTNKSSSTLLSEQPTTPSSPHNSSDQDYFGRDAVIVNSHGERRSRSKSRGRIRAYLYGSSHDAVQTSSDDEEAQTGIAVAARDVKNRLSRTGSSIMPLQSAKASATRLSTSSSSRLLSTCSTESQGMDPEEAAMIADQIKQRAYHDSLAAQNHVSTPVDEDRHVDSVMAPLRRKSLYTPGIATRNASDILRKPPKPSTDHEYYYDPLRPESSPLSHLATVNMGEDGRRTPSDLQYSQLGGLQLGTLRVTNGASSPVPGDHPLDLACRSATPEAKTHDEYYTASEGSVTGDGDHATPLPSGGGSPLKYESKFRPSMRTDSRVTSSPEKSSPFERETSNESFPFSRESADQVACSDRGATDQSARFRRETPSDILRLADGSSNESYPFKMGSSKTCPAEATKPSSLFPLKRETPNNSFSFENESRDEIEHFERETSKESFPLEMGSIKTCRVKGEIRNESFPSKNETPDELVRFKGETSSDSFPFEGRSSKARLVEGRTPDERSCFGENPPNGASDIADEYIAELDGGPFSYPPLEDKRGIEPHLQHPAKETWRSFINDAEVQHAGSNSSSREDALRKLTVNGNISSTWRPEPLSVPSSQPSRYSTSSEKPQTDSGYCSYASLTGAPADQACFRTGDNPIPSIKVSASPPPQAVETVRSSARSSFHRNPIRKLQKQRPKSQPPPVNLITGYHELTDANIPRIPSLIAARHANRLSQFPLLEHTFPSSQHTTADRTSSPVQAHNTPVRFPSPANALEAASEPFGPFSTASSKPRASTNVVEDEWGPSDLVRSPSWSEFGGGRGRKEQKKLAKEEKETDKRLLKEEKELERRLQKDRKDLQRQIRKDESKQRSTRSRSVSRTRAKSSEGHCRQATLVAIADFGTVTESLGNSPYDIATSMFPNPSQNASNLHPHQISTAMPRPKSLVGARVRPRSMFTDAVPALAAVDIKAHELKWALGRRRSQSFSVVGAHRPESFNDRGGIPGKSVGPHGITMDAPPVPALPSASQVKQREAEIIRSRPHSMIIEGPVPNPTSREHEGRRAAPYPPESGTSATPRKRKGSKEVPDLWSNGSLERKSPKTVEKSRKASNPVTDESDEALPAKDNLWETQSHAWSQRRKSAGEALLRNQVRDVIDNKEAANPAPLYDHSNRPQSLARASTSGNHPSHLVPFANALSSHPQLTAQQSTSTSSTASSLHRSTTQQTQLLGFSPVTSPPKPSASSFQHGNQTPDSSPRRAQTQSFQIPRKRVGSGPFILRTESAIGSSRYAAILI</sequence>
<feature type="compositionally biased region" description="Polar residues" evidence="1">
    <location>
        <begin position="741"/>
        <end position="758"/>
    </location>
</feature>
<feature type="compositionally biased region" description="Basic and acidic residues" evidence="1">
    <location>
        <begin position="324"/>
        <end position="336"/>
    </location>
</feature>
<feature type="region of interest" description="Disordered" evidence="1">
    <location>
        <begin position="741"/>
        <end position="831"/>
    </location>
</feature>
<feature type="compositionally biased region" description="Basic and acidic residues" evidence="1">
    <location>
        <begin position="847"/>
        <end position="864"/>
    </location>
</feature>
<feature type="compositionally biased region" description="Polar residues" evidence="1">
    <location>
        <begin position="1232"/>
        <end position="1256"/>
    </location>
</feature>
<dbReference type="CDD" id="cd22265">
    <property type="entry name" value="UDM1_RNF168"/>
    <property type="match status" value="1"/>
</dbReference>
<evidence type="ECO:0000256" key="1">
    <source>
        <dbReference type="SAM" id="MobiDB-lite"/>
    </source>
</evidence>
<feature type="compositionally biased region" description="Polar residues" evidence="1">
    <location>
        <begin position="781"/>
        <end position="793"/>
    </location>
</feature>
<gene>
    <name evidence="2" type="ORF">HO173_006098</name>
</gene>
<feature type="compositionally biased region" description="Basic and acidic residues" evidence="1">
    <location>
        <begin position="508"/>
        <end position="520"/>
    </location>
</feature>
<feature type="region of interest" description="Disordered" evidence="1">
    <location>
        <begin position="674"/>
        <end position="699"/>
    </location>
</feature>
<feature type="compositionally biased region" description="Basic residues" evidence="1">
    <location>
        <begin position="865"/>
        <end position="877"/>
    </location>
</feature>
<dbReference type="Proteomes" id="UP000578531">
    <property type="component" value="Unassembled WGS sequence"/>
</dbReference>
<feature type="compositionally biased region" description="Polar residues" evidence="1">
    <location>
        <begin position="1164"/>
        <end position="1177"/>
    </location>
</feature>
<feature type="compositionally biased region" description="Polar residues" evidence="1">
    <location>
        <begin position="20"/>
        <end position="43"/>
    </location>
</feature>
<dbReference type="OrthoDB" id="5341904at2759"/>
<feature type="compositionally biased region" description="Basic and acidic residues" evidence="1">
    <location>
        <begin position="822"/>
        <end position="831"/>
    </location>
</feature>
<feature type="region of interest" description="Disordered" evidence="1">
    <location>
        <begin position="1150"/>
        <end position="1261"/>
    </location>
</feature>
<dbReference type="GeneID" id="59287759"/>
<proteinExistence type="predicted"/>
<feature type="region of interest" description="Disordered" evidence="1">
    <location>
        <begin position="1"/>
        <end position="65"/>
    </location>
</feature>
<protein>
    <submittedName>
        <fullName evidence="2">Uncharacterized protein</fullName>
    </submittedName>
</protein>
<evidence type="ECO:0000313" key="2">
    <source>
        <dbReference type="EMBL" id="KAF6235902.1"/>
    </source>
</evidence>
<feature type="compositionally biased region" description="Low complexity" evidence="1">
    <location>
        <begin position="1194"/>
        <end position="1214"/>
    </location>
</feature>
<dbReference type="EMBL" id="JACCJC010000022">
    <property type="protein sequence ID" value="KAF6235902.1"/>
    <property type="molecule type" value="Genomic_DNA"/>
</dbReference>
<feature type="region of interest" description="Disordered" evidence="1">
    <location>
        <begin position="299"/>
        <end position="457"/>
    </location>
</feature>
<feature type="region of interest" description="Disordered" evidence="1">
    <location>
        <begin position="577"/>
        <end position="630"/>
    </location>
</feature>
<dbReference type="RefSeq" id="XP_037165269.1">
    <property type="nucleotide sequence ID" value="XM_037308009.1"/>
</dbReference>
<feature type="compositionally biased region" description="Basic residues" evidence="1">
    <location>
        <begin position="10"/>
        <end position="19"/>
    </location>
</feature>
<feature type="compositionally biased region" description="Low complexity" evidence="1">
    <location>
        <begin position="610"/>
        <end position="623"/>
    </location>
</feature>
<evidence type="ECO:0000313" key="3">
    <source>
        <dbReference type="Proteomes" id="UP000578531"/>
    </source>
</evidence>
<feature type="compositionally biased region" description="Basic residues" evidence="1">
    <location>
        <begin position="679"/>
        <end position="693"/>
    </location>
</feature>
<accession>A0A8H6FWD7</accession>
<feature type="region of interest" description="Disordered" evidence="1">
    <location>
        <begin position="491"/>
        <end position="531"/>
    </location>
</feature>
<reference evidence="2 3" key="1">
    <citation type="journal article" date="2020" name="Genomics">
        <title>Complete, high-quality genomes from long-read metagenomic sequencing of two wolf lichen thalli reveals enigmatic genome architecture.</title>
        <authorList>
            <person name="McKenzie S.K."/>
            <person name="Walston R.F."/>
            <person name="Allen J.L."/>
        </authorList>
    </citation>
    <scope>NUCLEOTIDE SEQUENCE [LARGE SCALE GENOMIC DNA]</scope>
    <source>
        <strain evidence="2">WasteWater2</strain>
    </source>
</reference>
<name>A0A8H6FWD7_9LECA</name>
<feature type="compositionally biased region" description="Basic and acidic residues" evidence="1">
    <location>
        <begin position="1087"/>
        <end position="1099"/>
    </location>
</feature>
<comment type="caution">
    <text evidence="2">The sequence shown here is derived from an EMBL/GenBank/DDBJ whole genome shotgun (WGS) entry which is preliminary data.</text>
</comment>